<evidence type="ECO:0000313" key="4">
    <source>
        <dbReference type="Proteomes" id="UP000284751"/>
    </source>
</evidence>
<dbReference type="InterPro" id="IPR019752">
    <property type="entry name" value="Pyrv/ketoisovalerate_OxRed_cat"/>
</dbReference>
<dbReference type="AlphaFoldDB" id="A0A412AW72"/>
<proteinExistence type="predicted"/>
<feature type="domain" description="Pyruvate/ketoisovalerate oxidoreductase catalytic" evidence="2">
    <location>
        <begin position="15"/>
        <end position="179"/>
    </location>
</feature>
<dbReference type="PANTHER" id="PTHR42730:SF1">
    <property type="entry name" value="2-OXOGLUTARATE SYNTHASE SUBUNIT KORC"/>
    <property type="match status" value="1"/>
</dbReference>
<dbReference type="SUPFAM" id="SSF53323">
    <property type="entry name" value="Pyruvate-ferredoxin oxidoreductase, PFOR, domain III"/>
    <property type="match status" value="1"/>
</dbReference>
<dbReference type="EMBL" id="QRTC01000036">
    <property type="protein sequence ID" value="RGQ38967.1"/>
    <property type="molecule type" value="Genomic_DNA"/>
</dbReference>
<dbReference type="PANTHER" id="PTHR42730">
    <property type="entry name" value="2-OXOGLUTARATE SYNTHASE SUBUNIT KORC"/>
    <property type="match status" value="1"/>
</dbReference>
<dbReference type="Proteomes" id="UP000284751">
    <property type="component" value="Unassembled WGS sequence"/>
</dbReference>
<name>A0A412AW72_9FIRM</name>
<keyword evidence="1" id="KW-0560">Oxidoreductase</keyword>
<evidence type="ECO:0000256" key="1">
    <source>
        <dbReference type="ARBA" id="ARBA00023002"/>
    </source>
</evidence>
<comment type="caution">
    <text evidence="3">The sequence shown here is derived from an EMBL/GenBank/DDBJ whole genome shotgun (WGS) entry which is preliminary data.</text>
</comment>
<dbReference type="Pfam" id="PF01558">
    <property type="entry name" value="POR"/>
    <property type="match status" value="1"/>
</dbReference>
<evidence type="ECO:0000259" key="2">
    <source>
        <dbReference type="Pfam" id="PF01558"/>
    </source>
</evidence>
<evidence type="ECO:0000313" key="3">
    <source>
        <dbReference type="EMBL" id="RGQ38967.1"/>
    </source>
</evidence>
<gene>
    <name evidence="3" type="ORF">DWY99_09390</name>
</gene>
<protein>
    <submittedName>
        <fullName evidence="3">2-oxoacid:ferredoxin oxidoreductase subunit gamma</fullName>
    </submittedName>
</protein>
<organism evidence="3 4">
    <name type="scientific">[Clostridium] leptum</name>
    <dbReference type="NCBI Taxonomy" id="1535"/>
    <lineage>
        <taxon>Bacteria</taxon>
        <taxon>Bacillati</taxon>
        <taxon>Bacillota</taxon>
        <taxon>Clostridia</taxon>
        <taxon>Eubacteriales</taxon>
        <taxon>Oscillospiraceae</taxon>
        <taxon>Oscillospiraceae incertae sedis</taxon>
    </lineage>
</organism>
<dbReference type="Gene3D" id="3.40.920.10">
    <property type="entry name" value="Pyruvate-ferredoxin oxidoreductase, PFOR, domain III"/>
    <property type="match status" value="1"/>
</dbReference>
<dbReference type="InterPro" id="IPR002869">
    <property type="entry name" value="Pyrv_flavodox_OxRed_cen"/>
</dbReference>
<accession>A0A412AW72</accession>
<reference evidence="3 4" key="1">
    <citation type="submission" date="2018-08" db="EMBL/GenBank/DDBJ databases">
        <title>A genome reference for cultivated species of the human gut microbiota.</title>
        <authorList>
            <person name="Zou Y."/>
            <person name="Xue W."/>
            <person name="Luo G."/>
        </authorList>
    </citation>
    <scope>NUCLEOTIDE SEQUENCE [LARGE SCALE GENOMIC DNA]</scope>
    <source>
        <strain evidence="3 4">AF28-26</strain>
    </source>
</reference>
<dbReference type="GO" id="GO:0016903">
    <property type="term" value="F:oxidoreductase activity, acting on the aldehyde or oxo group of donors"/>
    <property type="evidence" value="ECO:0007669"/>
    <property type="project" value="InterPro"/>
</dbReference>
<dbReference type="InterPro" id="IPR052554">
    <property type="entry name" value="2-oxoglutarate_synth_KorC"/>
</dbReference>
<sequence length="180" mass="19441">MSTNKNFNMLLAGFGGQGILFAGKVIAYGGLMDEKEISWLPSYGPEMRGGTANCSVCISDQPIGSPLVVNPNVFIAMNLPSFDKFINDVEPGSIVIVDSFLINKKVERDDVTAFYVPATKIAEDNGLKGLANIILVGKLFHETNFCTEDALYKAVEKCVPPRKAHLIGANKKALQLGMEA</sequence>